<dbReference type="EMBL" id="CP007142">
    <property type="protein sequence ID" value="AJQ95465.1"/>
    <property type="molecule type" value="Genomic_DNA"/>
</dbReference>
<dbReference type="Pfam" id="PF13439">
    <property type="entry name" value="Glyco_transf_4"/>
    <property type="match status" value="1"/>
</dbReference>
<feature type="domain" description="Glycosyltransferase subfamily 4-like N-terminal" evidence="2">
    <location>
        <begin position="19"/>
        <end position="191"/>
    </location>
</feature>
<dbReference type="SUPFAM" id="SSF53756">
    <property type="entry name" value="UDP-Glycosyltransferase/glycogen phosphorylase"/>
    <property type="match status" value="1"/>
</dbReference>
<dbReference type="Pfam" id="PF00534">
    <property type="entry name" value="Glycos_transf_1"/>
    <property type="match status" value="1"/>
</dbReference>
<dbReference type="OrthoDB" id="9795746at2"/>
<keyword evidence="3" id="KW-0808">Transferase</keyword>
<gene>
    <name evidence="3" type="ORF">YC6258_03429</name>
</gene>
<organism evidence="3 4">
    <name type="scientific">Gynuella sunshinyii YC6258</name>
    <dbReference type="NCBI Taxonomy" id="1445510"/>
    <lineage>
        <taxon>Bacteria</taxon>
        <taxon>Pseudomonadati</taxon>
        <taxon>Pseudomonadota</taxon>
        <taxon>Gammaproteobacteria</taxon>
        <taxon>Oceanospirillales</taxon>
        <taxon>Saccharospirillaceae</taxon>
        <taxon>Gynuella</taxon>
    </lineage>
</organism>
<proteinExistence type="predicted"/>
<sequence length="371" mass="41122">MNILAVFPTYRSSEYHGKVGGGEISNRILLEAMADRGHSVTVCTLNPGPHRDAYRNGVKVMGPFLFGDEPIYTKALKVISYKKHVEKCVTSEKPDIILSGTHGIGASLSVAKKYGIPSAVFIRAFENFKSLKDSNSRLKFLFKKIFYGDIGPSALKKADYLLPNSLFMSEVCHDYVPTSERRVIYPALILERVNQIKKVREPKNIFMISSADHKGFPIFQHLAEKFPELSFHVLGDSERGNGEESRKGNLIFHGWANVVESLSEKADLLLVPSVWKEPFGRVAIEGLISGVPTLVSNIGGLPEAVSFEKNLLVDAGSKSAWCKAISDFMENPQEVYAATERAQKNIHRFSLETQLANLEGFIVDASERSNG</sequence>
<feature type="domain" description="Glycosyl transferase family 1" evidence="1">
    <location>
        <begin position="219"/>
        <end position="344"/>
    </location>
</feature>
<dbReference type="PANTHER" id="PTHR12526:SF630">
    <property type="entry name" value="GLYCOSYLTRANSFERASE"/>
    <property type="match status" value="1"/>
</dbReference>
<dbReference type="CDD" id="cd03801">
    <property type="entry name" value="GT4_PimA-like"/>
    <property type="match status" value="1"/>
</dbReference>
<dbReference type="PANTHER" id="PTHR12526">
    <property type="entry name" value="GLYCOSYLTRANSFERASE"/>
    <property type="match status" value="1"/>
</dbReference>
<accession>A0A0C5V7R6</accession>
<name>A0A0C5V7R6_9GAMM</name>
<evidence type="ECO:0000313" key="4">
    <source>
        <dbReference type="Proteomes" id="UP000032266"/>
    </source>
</evidence>
<dbReference type="Proteomes" id="UP000032266">
    <property type="component" value="Chromosome"/>
</dbReference>
<reference evidence="3 4" key="1">
    <citation type="submission" date="2014-01" db="EMBL/GenBank/DDBJ databases">
        <title>Full genme sequencing of cellulolytic bacterium Gynuella sunshinyii YC6258T gen. nov., sp. nov.</title>
        <authorList>
            <person name="Khan H."/>
            <person name="Chung E.J."/>
            <person name="Chung Y.R."/>
        </authorList>
    </citation>
    <scope>NUCLEOTIDE SEQUENCE [LARGE SCALE GENOMIC DNA]</scope>
    <source>
        <strain evidence="3 4">YC6258</strain>
    </source>
</reference>
<dbReference type="AlphaFoldDB" id="A0A0C5V7R6"/>
<keyword evidence="4" id="KW-1185">Reference proteome</keyword>
<dbReference type="InterPro" id="IPR001296">
    <property type="entry name" value="Glyco_trans_1"/>
</dbReference>
<evidence type="ECO:0000313" key="3">
    <source>
        <dbReference type="EMBL" id="AJQ95465.1"/>
    </source>
</evidence>
<dbReference type="Gene3D" id="3.40.50.2000">
    <property type="entry name" value="Glycogen Phosphorylase B"/>
    <property type="match status" value="2"/>
</dbReference>
<protein>
    <submittedName>
        <fullName evidence="3">Glycosyltransferase</fullName>
    </submittedName>
</protein>
<dbReference type="GO" id="GO:1901135">
    <property type="term" value="P:carbohydrate derivative metabolic process"/>
    <property type="evidence" value="ECO:0007669"/>
    <property type="project" value="UniProtKB-ARBA"/>
</dbReference>
<dbReference type="STRING" id="1445510.YC6258_03429"/>
<dbReference type="RefSeq" id="WP_082070742.1">
    <property type="nucleotide sequence ID" value="NZ_CP007142.1"/>
</dbReference>
<dbReference type="GO" id="GO:0016757">
    <property type="term" value="F:glycosyltransferase activity"/>
    <property type="evidence" value="ECO:0007669"/>
    <property type="project" value="InterPro"/>
</dbReference>
<dbReference type="KEGG" id="gsn:YC6258_03429"/>
<dbReference type="HOGENOM" id="CLU_009583_35_2_6"/>
<evidence type="ECO:0000259" key="1">
    <source>
        <dbReference type="Pfam" id="PF00534"/>
    </source>
</evidence>
<evidence type="ECO:0000259" key="2">
    <source>
        <dbReference type="Pfam" id="PF13439"/>
    </source>
</evidence>
<dbReference type="InterPro" id="IPR028098">
    <property type="entry name" value="Glyco_trans_4-like_N"/>
</dbReference>
<dbReference type="PATRIC" id="fig|1445510.3.peg.3389"/>